<organism evidence="2 3">
    <name type="scientific">Lactiplantibacillus fabifermentans DSM 21115</name>
    <dbReference type="NCBI Taxonomy" id="1413187"/>
    <lineage>
        <taxon>Bacteria</taxon>
        <taxon>Bacillati</taxon>
        <taxon>Bacillota</taxon>
        <taxon>Bacilli</taxon>
        <taxon>Lactobacillales</taxon>
        <taxon>Lactobacillaceae</taxon>
        <taxon>Lactiplantibacillus</taxon>
    </lineage>
</organism>
<keyword evidence="1" id="KW-0812">Transmembrane</keyword>
<proteinExistence type="predicted"/>
<keyword evidence="1" id="KW-1133">Transmembrane helix</keyword>
<sequence>MTKMVLFKERWQHWLSIFGIYGVNMVVLIFGFKGGIEVIFGTGYALVAYCYLWLKTLLIGFLGCLGLAVLDYLVARHRQRLR</sequence>
<dbReference type="Proteomes" id="UP000050920">
    <property type="component" value="Unassembled WGS sequence"/>
</dbReference>
<feature type="transmembrane region" description="Helical" evidence="1">
    <location>
        <begin position="12"/>
        <end position="32"/>
    </location>
</feature>
<keyword evidence="1" id="KW-0472">Membrane</keyword>
<gene>
    <name evidence="2" type="ORF">DY78_GL000502</name>
</gene>
<evidence type="ECO:0000313" key="2">
    <source>
        <dbReference type="EMBL" id="KRO26934.1"/>
    </source>
</evidence>
<feature type="transmembrane region" description="Helical" evidence="1">
    <location>
        <begin position="52"/>
        <end position="74"/>
    </location>
</feature>
<evidence type="ECO:0000313" key="3">
    <source>
        <dbReference type="Proteomes" id="UP000050920"/>
    </source>
</evidence>
<accession>A0A0R2NMH2</accession>
<protein>
    <submittedName>
        <fullName evidence="2">Uncharacterized protein</fullName>
    </submittedName>
</protein>
<evidence type="ECO:0000256" key="1">
    <source>
        <dbReference type="SAM" id="Phobius"/>
    </source>
</evidence>
<name>A0A0R2NMH2_9LACO</name>
<dbReference type="AlphaFoldDB" id="A0A0R2NMH2"/>
<reference evidence="2 3" key="1">
    <citation type="journal article" date="2015" name="Genome Announc.">
        <title>Expanding the biotechnology potential of lactobacilli through comparative genomics of 213 strains and associated genera.</title>
        <authorList>
            <person name="Sun Z."/>
            <person name="Harris H.M."/>
            <person name="McCann A."/>
            <person name="Guo C."/>
            <person name="Argimon S."/>
            <person name="Zhang W."/>
            <person name="Yang X."/>
            <person name="Jeffery I.B."/>
            <person name="Cooney J.C."/>
            <person name="Kagawa T.F."/>
            <person name="Liu W."/>
            <person name="Song Y."/>
            <person name="Salvetti E."/>
            <person name="Wrobel A."/>
            <person name="Rasinkangas P."/>
            <person name="Parkhill J."/>
            <person name="Rea M.C."/>
            <person name="O'Sullivan O."/>
            <person name="Ritari J."/>
            <person name="Douillard F.P."/>
            <person name="Paul Ross R."/>
            <person name="Yang R."/>
            <person name="Briner A.E."/>
            <person name="Felis G.E."/>
            <person name="de Vos W.M."/>
            <person name="Barrangou R."/>
            <person name="Klaenhammer T.R."/>
            <person name="Caufield P.W."/>
            <person name="Cui Y."/>
            <person name="Zhang H."/>
            <person name="O'Toole P.W."/>
        </authorList>
    </citation>
    <scope>NUCLEOTIDE SEQUENCE [LARGE SCALE GENOMIC DNA]</scope>
    <source>
        <strain evidence="2 3">DSM 21115</strain>
    </source>
</reference>
<keyword evidence="3" id="KW-1185">Reference proteome</keyword>
<comment type="caution">
    <text evidence="2">The sequence shown here is derived from an EMBL/GenBank/DDBJ whole genome shotgun (WGS) entry which is preliminary data.</text>
</comment>
<dbReference type="EMBL" id="AYGX02000100">
    <property type="protein sequence ID" value="KRO26934.1"/>
    <property type="molecule type" value="Genomic_DNA"/>
</dbReference>